<keyword evidence="3 9" id="KW-0699">rRNA-binding</keyword>
<evidence type="ECO:0000259" key="12">
    <source>
        <dbReference type="SMART" id="SM01390"/>
    </source>
</evidence>
<dbReference type="GO" id="GO:0019843">
    <property type="term" value="F:rRNA binding"/>
    <property type="evidence" value="ECO:0007669"/>
    <property type="project" value="UniProtKB-UniRule"/>
</dbReference>
<dbReference type="NCBIfam" id="NF003717">
    <property type="entry name" value="PRK05327.1"/>
    <property type="match status" value="1"/>
</dbReference>
<dbReference type="InterPro" id="IPR001912">
    <property type="entry name" value="Ribosomal_uS4_N"/>
</dbReference>
<dbReference type="STRING" id="1157490.EL26_19290"/>
<evidence type="ECO:0000259" key="11">
    <source>
        <dbReference type="SMART" id="SM00363"/>
    </source>
</evidence>
<dbReference type="PROSITE" id="PS50889">
    <property type="entry name" value="S4"/>
    <property type="match status" value="1"/>
</dbReference>
<dbReference type="Gene3D" id="3.10.290.10">
    <property type="entry name" value="RNA-binding S4 domain"/>
    <property type="match status" value="1"/>
</dbReference>
<comment type="function">
    <text evidence="9">With S5 and S12 plays an important role in translational accuracy.</text>
</comment>
<evidence type="ECO:0000256" key="10">
    <source>
        <dbReference type="RuleBase" id="RU003699"/>
    </source>
</evidence>
<feature type="domain" description="RNA-binding S4" evidence="11">
    <location>
        <begin position="100"/>
        <end position="164"/>
    </location>
</feature>
<comment type="function">
    <text evidence="1 9">One of the primary rRNA binding proteins, it binds directly to 16S rRNA where it nucleates assembly of the body of the 30S subunit.</text>
</comment>
<evidence type="ECO:0000256" key="2">
    <source>
        <dbReference type="ARBA" id="ARBA00007465"/>
    </source>
</evidence>
<evidence type="ECO:0000256" key="3">
    <source>
        <dbReference type="ARBA" id="ARBA00022730"/>
    </source>
</evidence>
<keyword evidence="14" id="KW-1185">Reference proteome</keyword>
<dbReference type="InterPro" id="IPR036986">
    <property type="entry name" value="S4_RNA-bd_sf"/>
</dbReference>
<evidence type="ECO:0000313" key="14">
    <source>
        <dbReference type="Proteomes" id="UP000027931"/>
    </source>
</evidence>
<evidence type="ECO:0000256" key="7">
    <source>
        <dbReference type="ARBA" id="ARBA00025813"/>
    </source>
</evidence>
<evidence type="ECO:0000256" key="6">
    <source>
        <dbReference type="ARBA" id="ARBA00023274"/>
    </source>
</evidence>
<dbReference type="SMART" id="SM00363">
    <property type="entry name" value="S4"/>
    <property type="match status" value="1"/>
</dbReference>
<dbReference type="Gene3D" id="1.10.1050.10">
    <property type="entry name" value="Ribosomal Protein S4 Delta 41, Chain A, domain 1"/>
    <property type="match status" value="1"/>
</dbReference>
<dbReference type="Proteomes" id="UP000027931">
    <property type="component" value="Unassembled WGS sequence"/>
</dbReference>
<accession>A0A074M6X3</accession>
<evidence type="ECO:0000256" key="9">
    <source>
        <dbReference type="HAMAP-Rule" id="MF_01306"/>
    </source>
</evidence>
<proteinExistence type="inferred from homology"/>
<feature type="domain" description="Small ribosomal subunit protein uS4 N-terminal" evidence="12">
    <location>
        <begin position="3"/>
        <end position="99"/>
    </location>
</feature>
<dbReference type="SUPFAM" id="SSF55174">
    <property type="entry name" value="Alpha-L RNA-binding motif"/>
    <property type="match status" value="1"/>
</dbReference>
<dbReference type="Pfam" id="PF00163">
    <property type="entry name" value="Ribosomal_S4"/>
    <property type="match status" value="1"/>
</dbReference>
<evidence type="ECO:0000256" key="5">
    <source>
        <dbReference type="ARBA" id="ARBA00022980"/>
    </source>
</evidence>
<dbReference type="GO" id="GO:0015935">
    <property type="term" value="C:small ribosomal subunit"/>
    <property type="evidence" value="ECO:0007669"/>
    <property type="project" value="InterPro"/>
</dbReference>
<dbReference type="OrthoDB" id="9803672at2"/>
<dbReference type="InterPro" id="IPR002942">
    <property type="entry name" value="S4_RNA-bd"/>
</dbReference>
<gene>
    <name evidence="9" type="primary">rpsD</name>
    <name evidence="13" type="ORF">EL26_19290</name>
</gene>
<dbReference type="InterPro" id="IPR018079">
    <property type="entry name" value="Ribosomal_uS4_CS"/>
</dbReference>
<keyword evidence="6 9" id="KW-0687">Ribonucleoprotein</keyword>
<dbReference type="SMART" id="SM01390">
    <property type="entry name" value="Ribosomal_S4"/>
    <property type="match status" value="1"/>
</dbReference>
<dbReference type="NCBIfam" id="TIGR01017">
    <property type="entry name" value="rpsD_bact"/>
    <property type="match status" value="1"/>
</dbReference>
<sequence length="210" mass="23881">MARYTGSVCRLCRREGVKLYLKGERCYTDKCAIDRRAYAPGQHGAASARKKVSEYGTQLREKQKARRVYGVLEKQFRGYYEEASRRKGITGETLLQILESRLDNVVYRLGFAASRPEARQLVKHGHFLVNGKRVDIPSFLTNVGDVISFAEKSLESPRVKELVEAAESKAAVTWLERDLNTKSARIVRVPARDEIDVPVAEQMIVELYSR</sequence>
<protein>
    <recommendedName>
        <fullName evidence="8 9">Small ribosomal subunit protein uS4</fullName>
    </recommendedName>
</protein>
<dbReference type="HAMAP" id="MF_01306_B">
    <property type="entry name" value="Ribosomal_uS4_B"/>
    <property type="match status" value="1"/>
</dbReference>
<comment type="caution">
    <text evidence="13">The sequence shown here is derived from an EMBL/GenBank/DDBJ whole genome shotgun (WGS) entry which is preliminary data.</text>
</comment>
<dbReference type="PANTHER" id="PTHR11831:SF4">
    <property type="entry name" value="SMALL RIBOSOMAL SUBUNIT PROTEIN US4M"/>
    <property type="match status" value="1"/>
</dbReference>
<dbReference type="FunFam" id="3.10.290.10:FF:000001">
    <property type="entry name" value="30S ribosomal protein S4"/>
    <property type="match status" value="1"/>
</dbReference>
<dbReference type="FunFam" id="1.10.1050.10:FF:000001">
    <property type="entry name" value="30S ribosomal protein S4"/>
    <property type="match status" value="1"/>
</dbReference>
<reference evidence="13 14" key="1">
    <citation type="journal article" date="2013" name="Int. J. Syst. Evol. Microbiol.">
        <title>Tumebacillus flagellatus sp. nov., an alpha-amylase/pullulanase-producing bacterium isolated from cassava wastewater.</title>
        <authorList>
            <person name="Wang Q."/>
            <person name="Xie N."/>
            <person name="Qin Y."/>
            <person name="Shen N."/>
            <person name="Zhu J."/>
            <person name="Mi H."/>
            <person name="Huang R."/>
        </authorList>
    </citation>
    <scope>NUCLEOTIDE SEQUENCE [LARGE SCALE GENOMIC DNA]</scope>
    <source>
        <strain evidence="13 14">GST4</strain>
    </source>
</reference>
<organism evidence="13 14">
    <name type="scientific">Tumebacillus flagellatus</name>
    <dbReference type="NCBI Taxonomy" id="1157490"/>
    <lineage>
        <taxon>Bacteria</taxon>
        <taxon>Bacillati</taxon>
        <taxon>Bacillota</taxon>
        <taxon>Bacilli</taxon>
        <taxon>Bacillales</taxon>
        <taxon>Alicyclobacillaceae</taxon>
        <taxon>Tumebacillus</taxon>
    </lineage>
</organism>
<dbReference type="RefSeq" id="WP_038092336.1">
    <property type="nucleotide sequence ID" value="NZ_JMIR01000032.1"/>
</dbReference>
<dbReference type="CDD" id="cd00165">
    <property type="entry name" value="S4"/>
    <property type="match status" value="1"/>
</dbReference>
<evidence type="ECO:0000313" key="13">
    <source>
        <dbReference type="EMBL" id="KEO81762.1"/>
    </source>
</evidence>
<comment type="subunit">
    <text evidence="7 9">Part of the 30S ribosomal subunit. Contacts protein S5. The interaction surface between S4 and S5 is involved in control of translational fidelity.</text>
</comment>
<dbReference type="GO" id="GO:0042274">
    <property type="term" value="P:ribosomal small subunit biogenesis"/>
    <property type="evidence" value="ECO:0007669"/>
    <property type="project" value="TreeGrafter"/>
</dbReference>
<dbReference type="PANTHER" id="PTHR11831">
    <property type="entry name" value="30S 40S RIBOSOMAL PROTEIN"/>
    <property type="match status" value="1"/>
</dbReference>
<evidence type="ECO:0000256" key="4">
    <source>
        <dbReference type="ARBA" id="ARBA00022884"/>
    </source>
</evidence>
<evidence type="ECO:0000256" key="8">
    <source>
        <dbReference type="ARBA" id="ARBA00035254"/>
    </source>
</evidence>
<dbReference type="eggNOG" id="COG0522">
    <property type="taxonomic scope" value="Bacteria"/>
</dbReference>
<dbReference type="EMBL" id="JMIR01000032">
    <property type="protein sequence ID" value="KEO81762.1"/>
    <property type="molecule type" value="Genomic_DNA"/>
</dbReference>
<keyword evidence="4 9" id="KW-0694">RNA-binding</keyword>
<dbReference type="Pfam" id="PF01479">
    <property type="entry name" value="S4"/>
    <property type="match status" value="1"/>
</dbReference>
<evidence type="ECO:0000256" key="1">
    <source>
        <dbReference type="ARBA" id="ARBA00003866"/>
    </source>
</evidence>
<dbReference type="GO" id="GO:0003735">
    <property type="term" value="F:structural constituent of ribosome"/>
    <property type="evidence" value="ECO:0007669"/>
    <property type="project" value="InterPro"/>
</dbReference>
<name>A0A074M6X3_9BACL</name>
<dbReference type="AlphaFoldDB" id="A0A074M6X3"/>
<dbReference type="PROSITE" id="PS00632">
    <property type="entry name" value="RIBOSOMAL_S4"/>
    <property type="match status" value="1"/>
</dbReference>
<keyword evidence="5 9" id="KW-0689">Ribosomal protein</keyword>
<dbReference type="GO" id="GO:0006412">
    <property type="term" value="P:translation"/>
    <property type="evidence" value="ECO:0007669"/>
    <property type="project" value="UniProtKB-UniRule"/>
</dbReference>
<comment type="similarity">
    <text evidence="2 9 10">Belongs to the universal ribosomal protein uS4 family.</text>
</comment>
<dbReference type="InterPro" id="IPR022801">
    <property type="entry name" value="Ribosomal_uS4"/>
</dbReference>
<dbReference type="InterPro" id="IPR005709">
    <property type="entry name" value="Ribosomal_uS4_bac-type"/>
</dbReference>